<dbReference type="EMBL" id="JAHRIM010038228">
    <property type="protein sequence ID" value="MEQ2266194.1"/>
    <property type="molecule type" value="Genomic_DNA"/>
</dbReference>
<feature type="compositionally biased region" description="Basic and acidic residues" evidence="2">
    <location>
        <begin position="188"/>
        <end position="203"/>
    </location>
</feature>
<keyword evidence="1" id="KW-0175">Coiled coil</keyword>
<name>A0ABV0W9N9_9TELE</name>
<feature type="non-terminal residue" evidence="4">
    <location>
        <position position="1"/>
    </location>
</feature>
<evidence type="ECO:0000259" key="3">
    <source>
        <dbReference type="PROSITE" id="PS51457"/>
    </source>
</evidence>
<comment type="caution">
    <text evidence="4">The sequence shown here is derived from an EMBL/GenBank/DDBJ whole genome shotgun (WGS) entry which is preliminary data.</text>
</comment>
<evidence type="ECO:0000256" key="1">
    <source>
        <dbReference type="SAM" id="Coils"/>
    </source>
</evidence>
<feature type="region of interest" description="Disordered" evidence="2">
    <location>
        <begin position="106"/>
        <end position="136"/>
    </location>
</feature>
<feature type="non-terminal residue" evidence="4">
    <location>
        <position position="203"/>
    </location>
</feature>
<evidence type="ECO:0000313" key="5">
    <source>
        <dbReference type="Proteomes" id="UP001444071"/>
    </source>
</evidence>
<dbReference type="Gene3D" id="1.10.10.2590">
    <property type="entry name" value="BEN domain"/>
    <property type="match status" value="1"/>
</dbReference>
<protein>
    <recommendedName>
        <fullName evidence="3">BEN domain-containing protein</fullName>
    </recommendedName>
</protein>
<feature type="coiled-coil region" evidence="1">
    <location>
        <begin position="23"/>
        <end position="79"/>
    </location>
</feature>
<proteinExistence type="predicted"/>
<accession>A0ABV0W9N9</accession>
<organism evidence="4 5">
    <name type="scientific">Xenotaenia resolanae</name>
    <dbReference type="NCBI Taxonomy" id="208358"/>
    <lineage>
        <taxon>Eukaryota</taxon>
        <taxon>Metazoa</taxon>
        <taxon>Chordata</taxon>
        <taxon>Craniata</taxon>
        <taxon>Vertebrata</taxon>
        <taxon>Euteleostomi</taxon>
        <taxon>Actinopterygii</taxon>
        <taxon>Neopterygii</taxon>
        <taxon>Teleostei</taxon>
        <taxon>Neoteleostei</taxon>
        <taxon>Acanthomorphata</taxon>
        <taxon>Ovalentaria</taxon>
        <taxon>Atherinomorphae</taxon>
        <taxon>Cyprinodontiformes</taxon>
        <taxon>Goodeidae</taxon>
        <taxon>Xenotaenia</taxon>
    </lineage>
</organism>
<gene>
    <name evidence="4" type="ORF">XENORESO_020681</name>
</gene>
<feature type="domain" description="BEN" evidence="3">
    <location>
        <begin position="135"/>
        <end position="203"/>
    </location>
</feature>
<evidence type="ECO:0000313" key="4">
    <source>
        <dbReference type="EMBL" id="MEQ2266194.1"/>
    </source>
</evidence>
<reference evidence="4 5" key="1">
    <citation type="submission" date="2021-06" db="EMBL/GenBank/DDBJ databases">
        <authorList>
            <person name="Palmer J.M."/>
        </authorList>
    </citation>
    <scope>NUCLEOTIDE SEQUENCE [LARGE SCALE GENOMIC DNA]</scope>
    <source>
        <strain evidence="4 5">XR_2019</strain>
        <tissue evidence="4">Muscle</tissue>
    </source>
</reference>
<dbReference type="Proteomes" id="UP001444071">
    <property type="component" value="Unassembled WGS sequence"/>
</dbReference>
<dbReference type="PROSITE" id="PS51457">
    <property type="entry name" value="BEN"/>
    <property type="match status" value="1"/>
</dbReference>
<dbReference type="InterPro" id="IPR018379">
    <property type="entry name" value="BEN_domain"/>
</dbReference>
<keyword evidence="5" id="KW-1185">Reference proteome</keyword>
<evidence type="ECO:0000256" key="2">
    <source>
        <dbReference type="SAM" id="MobiDB-lite"/>
    </source>
</evidence>
<feature type="region of interest" description="Disordered" evidence="2">
    <location>
        <begin position="184"/>
        <end position="203"/>
    </location>
</feature>
<sequence>KNYKFIAARQSEFEVLSQEEHKVTLVETASEALEGEIRALREENKRLRDQKSVGSSAAIKDLEIQVKALNKENTRLRKMALKDIPSLLVAVKILVSDRITESSSYEGESEYEASVAQPSPAQLASPKPASVQLGNDDSTRVSAHCWETAKAQPTAKGMARTLLLGLFSVDVLLKSNLTGGVNKVNPSAERRQPLDPKKLKALL</sequence>